<evidence type="ECO:0000256" key="1">
    <source>
        <dbReference type="ARBA" id="ARBA00022574"/>
    </source>
</evidence>
<dbReference type="Pfam" id="PF23295">
    <property type="entry name" value="Arm_4"/>
    <property type="match status" value="1"/>
</dbReference>
<feature type="non-terminal residue" evidence="4">
    <location>
        <position position="1"/>
    </location>
</feature>
<dbReference type="KEGG" id="tng:GSTEN00030631G001"/>
<dbReference type="InterPro" id="IPR051944">
    <property type="entry name" value="BEACH_domain_protein"/>
</dbReference>
<evidence type="ECO:0000259" key="3">
    <source>
        <dbReference type="Pfam" id="PF23295"/>
    </source>
</evidence>
<organism evidence="4">
    <name type="scientific">Tetraodon nigroviridis</name>
    <name type="common">Spotted green pufferfish</name>
    <name type="synonym">Chelonodon nigroviridis</name>
    <dbReference type="NCBI Taxonomy" id="99883"/>
    <lineage>
        <taxon>Eukaryota</taxon>
        <taxon>Metazoa</taxon>
        <taxon>Chordata</taxon>
        <taxon>Craniata</taxon>
        <taxon>Vertebrata</taxon>
        <taxon>Euteleostomi</taxon>
        <taxon>Actinopterygii</taxon>
        <taxon>Neopterygii</taxon>
        <taxon>Teleostei</taxon>
        <taxon>Neoteleostei</taxon>
        <taxon>Acanthomorphata</taxon>
        <taxon>Eupercaria</taxon>
        <taxon>Tetraodontiformes</taxon>
        <taxon>Tetradontoidea</taxon>
        <taxon>Tetraodontidae</taxon>
        <taxon>Tetraodon</taxon>
    </lineage>
</organism>
<reference evidence="4" key="2">
    <citation type="submission" date="2004-02" db="EMBL/GenBank/DDBJ databases">
        <authorList>
            <consortium name="Genoscope"/>
            <consortium name="Whitehead Institute Centre for Genome Research"/>
        </authorList>
    </citation>
    <scope>NUCLEOTIDE SEQUENCE</scope>
</reference>
<evidence type="ECO:0000256" key="2">
    <source>
        <dbReference type="SAM" id="MobiDB-lite"/>
    </source>
</evidence>
<evidence type="ECO:0000313" key="4">
    <source>
        <dbReference type="EMBL" id="CAG09379.1"/>
    </source>
</evidence>
<feature type="domain" description="Alfy-like armadillo-like repeat" evidence="3">
    <location>
        <begin position="3"/>
        <end position="300"/>
    </location>
</feature>
<feature type="region of interest" description="Disordered" evidence="2">
    <location>
        <begin position="353"/>
        <end position="376"/>
    </location>
</feature>
<dbReference type="EMBL" id="CAAE01015006">
    <property type="protein sequence ID" value="CAG09379.1"/>
    <property type="molecule type" value="Genomic_DNA"/>
</dbReference>
<feature type="non-terminal residue" evidence="4">
    <location>
        <position position="877"/>
    </location>
</feature>
<dbReference type="GO" id="GO:0019882">
    <property type="term" value="P:antigen processing and presentation"/>
    <property type="evidence" value="ECO:0007669"/>
    <property type="project" value="TreeGrafter"/>
</dbReference>
<reference evidence="4" key="1">
    <citation type="journal article" date="2004" name="Nature">
        <title>Genome duplication in the teleost fish Tetraodon nigroviridis reveals the early vertebrate proto-karyotype.</title>
        <authorList>
            <person name="Jaillon O."/>
            <person name="Aury J.-M."/>
            <person name="Brunet F."/>
            <person name="Petit J.-L."/>
            <person name="Stange-Thomann N."/>
            <person name="Mauceli E."/>
            <person name="Bouneau L."/>
            <person name="Fischer C."/>
            <person name="Ozouf-Costaz C."/>
            <person name="Bernot A."/>
            <person name="Nicaud S."/>
            <person name="Jaffe D."/>
            <person name="Fisher S."/>
            <person name="Lutfalla G."/>
            <person name="Dossat C."/>
            <person name="Segurens B."/>
            <person name="Dasilva C."/>
            <person name="Salanoubat M."/>
            <person name="Levy M."/>
            <person name="Boudet N."/>
            <person name="Castellano S."/>
            <person name="Anthouard V."/>
            <person name="Jubin C."/>
            <person name="Castelli V."/>
            <person name="Katinka M."/>
            <person name="Vacherie B."/>
            <person name="Biemont C."/>
            <person name="Skalli Z."/>
            <person name="Cattolico L."/>
            <person name="Poulain J."/>
            <person name="De Berardinis V."/>
            <person name="Cruaud C."/>
            <person name="Duprat S."/>
            <person name="Brottier P."/>
            <person name="Coutanceau J.-P."/>
            <person name="Gouzy J."/>
            <person name="Parra G."/>
            <person name="Lardier G."/>
            <person name="Chapple C."/>
            <person name="McKernan K.J."/>
            <person name="McEwan P."/>
            <person name="Bosak S."/>
            <person name="Kellis M."/>
            <person name="Volff J.-N."/>
            <person name="Guigo R."/>
            <person name="Zody M.C."/>
            <person name="Mesirov J."/>
            <person name="Lindblad-Toh K."/>
            <person name="Birren B."/>
            <person name="Nusbaum C."/>
            <person name="Kahn D."/>
            <person name="Robinson-Rechavi M."/>
            <person name="Laudet V."/>
            <person name="Schachter V."/>
            <person name="Quetier F."/>
            <person name="Saurin W."/>
            <person name="Scarpelli C."/>
            <person name="Wincker P."/>
            <person name="Lander E.S."/>
            <person name="Weissenbach J."/>
            <person name="Roest Crollius H."/>
        </authorList>
    </citation>
    <scope>NUCLEOTIDE SEQUENCE [LARGE SCALE GENOMIC DNA]</scope>
</reference>
<name>Q4RQF3_TETNG</name>
<dbReference type="InterPro" id="IPR056252">
    <property type="entry name" value="Alfy-like_Arm-like"/>
</dbReference>
<gene>
    <name evidence="4" type="ORF">GSTENG00030631001</name>
</gene>
<dbReference type="AlphaFoldDB" id="Q4RQF3"/>
<sequence length="877" mass="96485">DVLQSVLKVLEAPNSLDAFRRAGGFTGLLSLVVDMEGALADPPREEVWKLLGYQQLLDLLLLLLHILNLAVHLHTVNAHHFETGGFYEKLGEALLQLGCFHTESPQNDSEEWGTFFKTSEGNQAPFKSFHQFVELSADPGASSSSCSTSQLKLPLNLRTCVRLLSYLDQFATGTYSPFDFLEVESACDEGLYSRSPSVDLRSGPHSVEDIQKRCRDTSPSISSVSSETQDRFSCDHVILHPGVVRVILTLLPSVFSPEDPQLSVEVQFSLAHHIQAMVKSEQNRQVLCSGGLVSTLLTHCQCMLLDSDHVLHLPVTRILEKLSSQAITHKELRKFLCLGNPLMCLGEKMTKKMKKAGNQPDKDSLSNETDASRSTTSTLRRSFSLLDSATPEESSVGSAIPIHQIISLVSMTSPRTFRPHKVSTSPAFVEFNTSESGYGCLLLPSLATVKGVSADSISTGGVGADCRGFPPTAGLSFSCWFQINRFSSACNSHPIRLLTVVRHMSRTEQQYVCLSISFSAYDGCLVVSTEEEAFTYLDIMEAEVCTPTSLPTSLRFRCSSMLIPGQWHHLVVVMTKDVKKSCVTSVYFNGKAFGSGKMRYIQPFPGHHVSMDPTAVIDVYGIIGTPALWKEHAALVWRVGPTYLFEEALSPEAVAVIYRQGTSYIGNFLTMCNSYAEMFPHRLVPEERISFGINPAISTLTTVLQIREDYNEVDCRLIAKEMGITSRDQTTPVLLFRNISQHLGGTARTIGTALVGRYGVRTFSPNSASTAFLYVGGPAVVLSLVAMAPDDSYLYAALKVLLFVLETNSTMEKEMNRIEGYQLLAFLLKMKSSLINNRPFQLVLQLATSADTRGSGYLENTAAVQALLCNLEVKTHI</sequence>
<protein>
    <submittedName>
        <fullName evidence="4">(spotted green pufferfish) hypothetical protein</fullName>
    </submittedName>
</protein>
<dbReference type="SUPFAM" id="SSF49899">
    <property type="entry name" value="Concanavalin A-like lectins/glucanases"/>
    <property type="match status" value="1"/>
</dbReference>
<accession>Q4RQF3</accession>
<comment type="caution">
    <text evidence="4">The sequence shown here is derived from an EMBL/GenBank/DDBJ whole genome shotgun (WGS) entry which is preliminary data.</text>
</comment>
<dbReference type="InterPro" id="IPR013320">
    <property type="entry name" value="ConA-like_dom_sf"/>
</dbReference>
<keyword evidence="1" id="KW-0853">WD repeat</keyword>
<proteinExistence type="predicted"/>
<dbReference type="PANTHER" id="PTHR46108">
    <property type="entry name" value="BLUE CHEESE"/>
    <property type="match status" value="1"/>
</dbReference>
<dbReference type="PANTHER" id="PTHR46108:SF3">
    <property type="entry name" value="WD REPEAT- AND FYVE DOMAIN-CONTAINING PROTEIN 4"/>
    <property type="match status" value="1"/>
</dbReference>
<dbReference type="OrthoDB" id="8897798at2759"/>